<organism evidence="2">
    <name type="scientific">Davidia involucrata</name>
    <name type="common">Dove tree</name>
    <dbReference type="NCBI Taxonomy" id="16924"/>
    <lineage>
        <taxon>Eukaryota</taxon>
        <taxon>Viridiplantae</taxon>
        <taxon>Streptophyta</taxon>
        <taxon>Embryophyta</taxon>
        <taxon>Tracheophyta</taxon>
        <taxon>Spermatophyta</taxon>
        <taxon>Magnoliopsida</taxon>
        <taxon>eudicotyledons</taxon>
        <taxon>Gunneridae</taxon>
        <taxon>Pentapetalae</taxon>
        <taxon>asterids</taxon>
        <taxon>Cornales</taxon>
        <taxon>Nyssaceae</taxon>
        <taxon>Davidia</taxon>
    </lineage>
</organism>
<sequence length="154" mass="16451">MGGCASKPTDLDSGKEPLPREAPDTPKKANEAETTLPQENNSGGEIKKEEPLVDLSEPAQEAPKSEVPSSESKTAEEAEAVSGESKVTAKPTEEDKVVEAANETKEPIKEEEKKEVAVAVAQFVGGSHHVAKKSATIKAFNFINIISIIMQGYY</sequence>
<keyword evidence="2" id="KW-0808">Transferase</keyword>
<proteinExistence type="predicted"/>
<gene>
    <name evidence="2" type="ORF">Din_022881</name>
</gene>
<accession>A0A5B7A9L0</accession>
<feature type="region of interest" description="Disordered" evidence="1">
    <location>
        <begin position="1"/>
        <end position="109"/>
    </location>
</feature>
<feature type="compositionally biased region" description="Basic and acidic residues" evidence="1">
    <location>
        <begin position="9"/>
        <end position="31"/>
    </location>
</feature>
<evidence type="ECO:0000256" key="1">
    <source>
        <dbReference type="SAM" id="MobiDB-lite"/>
    </source>
</evidence>
<feature type="compositionally biased region" description="Basic and acidic residues" evidence="1">
    <location>
        <begin position="91"/>
        <end position="109"/>
    </location>
</feature>
<evidence type="ECO:0000313" key="2">
    <source>
        <dbReference type="EMBL" id="MPA53440.1"/>
    </source>
</evidence>
<keyword evidence="2" id="KW-0418">Kinase</keyword>
<reference evidence="2" key="1">
    <citation type="submission" date="2019-08" db="EMBL/GenBank/DDBJ databases">
        <title>Reference gene set and small RNA set construction with multiple tissues from Davidia involucrata Baill.</title>
        <authorList>
            <person name="Yang H."/>
            <person name="Zhou C."/>
            <person name="Li G."/>
            <person name="Wang J."/>
            <person name="Gao P."/>
            <person name="Wang M."/>
            <person name="Wang R."/>
            <person name="Zhao Y."/>
        </authorList>
    </citation>
    <scope>NUCLEOTIDE SEQUENCE</scope>
    <source>
        <tissue evidence="2">Mixed with DoveR01_LX</tissue>
    </source>
</reference>
<feature type="compositionally biased region" description="Polar residues" evidence="1">
    <location>
        <begin position="32"/>
        <end position="43"/>
    </location>
</feature>
<dbReference type="GO" id="GO:0016301">
    <property type="term" value="F:kinase activity"/>
    <property type="evidence" value="ECO:0007669"/>
    <property type="project" value="UniProtKB-KW"/>
</dbReference>
<name>A0A5B7A9L0_DAVIN</name>
<protein>
    <submittedName>
        <fullName evidence="2">Putative serine/threonine-protein kinase kinX</fullName>
    </submittedName>
</protein>
<dbReference type="AlphaFoldDB" id="A0A5B7A9L0"/>
<dbReference type="EMBL" id="GHES01022881">
    <property type="protein sequence ID" value="MPA53440.1"/>
    <property type="molecule type" value="Transcribed_RNA"/>
</dbReference>